<evidence type="ECO:0000259" key="1">
    <source>
        <dbReference type="SMART" id="SM00563"/>
    </source>
</evidence>
<evidence type="ECO:0000313" key="3">
    <source>
        <dbReference type="Proteomes" id="UP000224915"/>
    </source>
</evidence>
<gene>
    <name evidence="2" type="ORF">ATL40_1484</name>
</gene>
<protein>
    <submittedName>
        <fullName evidence="2">Acyltransferase-like protein</fullName>
    </submittedName>
</protein>
<organism evidence="2 3">
    <name type="scientific">Serinibacter salmoneus</name>
    <dbReference type="NCBI Taxonomy" id="556530"/>
    <lineage>
        <taxon>Bacteria</taxon>
        <taxon>Bacillati</taxon>
        <taxon>Actinomycetota</taxon>
        <taxon>Actinomycetes</taxon>
        <taxon>Micrococcales</taxon>
        <taxon>Beutenbergiaceae</taxon>
        <taxon>Serinibacter</taxon>
    </lineage>
</organism>
<sequence length="243" mass="24563">MSGRLRIPDAVAGPLVRTSIGRAMRAGLAGVWVRGALPGGGGDGRGRHGGAGGAVVASCHRSWWDGYVLGGLAGAAGTRSATMMTAHQLAAFPFLSLAGAIPPTALRTLATRAAAGQWAVLFPEGALRPVGTPVDSVHGGAAWVARRAGVAVHPAAIRVVVRGGRAPEALVRFGAPLPAQDAGHSLAGAMTHELQTLERDIAGADPEADVPGYRALLRTPLARPTEPGIASRLLAALTAQAHP</sequence>
<dbReference type="OrthoDB" id="152799at2"/>
<keyword evidence="2" id="KW-0808">Transferase</keyword>
<dbReference type="InterPro" id="IPR002123">
    <property type="entry name" value="Plipid/glycerol_acylTrfase"/>
</dbReference>
<keyword evidence="2" id="KW-0012">Acyltransferase</keyword>
<dbReference type="GO" id="GO:0016746">
    <property type="term" value="F:acyltransferase activity"/>
    <property type="evidence" value="ECO:0007669"/>
    <property type="project" value="UniProtKB-KW"/>
</dbReference>
<dbReference type="AlphaFoldDB" id="A0A2A9CZP3"/>
<dbReference type="SMART" id="SM00563">
    <property type="entry name" value="PlsC"/>
    <property type="match status" value="1"/>
</dbReference>
<reference evidence="2 3" key="1">
    <citation type="submission" date="2017-10" db="EMBL/GenBank/DDBJ databases">
        <title>Sequencing the genomes of 1000 actinobacteria strains.</title>
        <authorList>
            <person name="Klenk H.-P."/>
        </authorList>
    </citation>
    <scope>NUCLEOTIDE SEQUENCE [LARGE SCALE GENOMIC DNA]</scope>
    <source>
        <strain evidence="2 3">DSM 21801</strain>
    </source>
</reference>
<dbReference type="SUPFAM" id="SSF69593">
    <property type="entry name" value="Glycerol-3-phosphate (1)-acyltransferase"/>
    <property type="match status" value="1"/>
</dbReference>
<dbReference type="Proteomes" id="UP000224915">
    <property type="component" value="Unassembled WGS sequence"/>
</dbReference>
<comment type="caution">
    <text evidence="2">The sequence shown here is derived from an EMBL/GenBank/DDBJ whole genome shotgun (WGS) entry which is preliminary data.</text>
</comment>
<proteinExistence type="predicted"/>
<dbReference type="Pfam" id="PF01553">
    <property type="entry name" value="Acyltransferase"/>
    <property type="match status" value="1"/>
</dbReference>
<feature type="domain" description="Phospholipid/glycerol acyltransferase" evidence="1">
    <location>
        <begin position="54"/>
        <end position="160"/>
    </location>
</feature>
<dbReference type="EMBL" id="PDJD01000001">
    <property type="protein sequence ID" value="PFG19907.1"/>
    <property type="molecule type" value="Genomic_DNA"/>
</dbReference>
<keyword evidence="3" id="KW-1185">Reference proteome</keyword>
<name>A0A2A9CZP3_9MICO</name>
<evidence type="ECO:0000313" key="2">
    <source>
        <dbReference type="EMBL" id="PFG19907.1"/>
    </source>
</evidence>
<accession>A0A2A9CZP3</accession>
<dbReference type="RefSeq" id="WP_098468962.1">
    <property type="nucleotide sequence ID" value="NZ_PDJD01000001.1"/>
</dbReference>